<evidence type="ECO:0000313" key="1">
    <source>
        <dbReference type="EMBL" id="MFC3100588.1"/>
    </source>
</evidence>
<protein>
    <submittedName>
        <fullName evidence="1">DUF6441 family protein</fullName>
    </submittedName>
</protein>
<dbReference type="RefSeq" id="WP_188236037.1">
    <property type="nucleotide sequence ID" value="NZ_JBANRN010000026.1"/>
</dbReference>
<accession>A0ABV7EFE3</accession>
<keyword evidence="2" id="KW-1185">Reference proteome</keyword>
<name>A0ABV7EFE3_9SPHN</name>
<comment type="caution">
    <text evidence="1">The sequence shown here is derived from an EMBL/GenBank/DDBJ whole genome shotgun (WGS) entry which is preliminary data.</text>
</comment>
<dbReference type="Pfam" id="PF20039">
    <property type="entry name" value="DUF6441"/>
    <property type="match status" value="1"/>
</dbReference>
<dbReference type="Proteomes" id="UP001595378">
    <property type="component" value="Unassembled WGS sequence"/>
</dbReference>
<dbReference type="EMBL" id="JBHRSU010000018">
    <property type="protein sequence ID" value="MFC3100588.1"/>
    <property type="molecule type" value="Genomic_DNA"/>
</dbReference>
<dbReference type="InterPro" id="IPR045622">
    <property type="entry name" value="DUF6441"/>
</dbReference>
<organism evidence="1 2">
    <name type="scientific">Alteraurantiacibacter lauratis</name>
    <dbReference type="NCBI Taxonomy" id="2054627"/>
    <lineage>
        <taxon>Bacteria</taxon>
        <taxon>Pseudomonadati</taxon>
        <taxon>Pseudomonadota</taxon>
        <taxon>Alphaproteobacteria</taxon>
        <taxon>Sphingomonadales</taxon>
        <taxon>Erythrobacteraceae</taxon>
        <taxon>Alteraurantiacibacter</taxon>
    </lineage>
</organism>
<reference evidence="2" key="1">
    <citation type="journal article" date="2019" name="Int. J. Syst. Evol. Microbiol.">
        <title>The Global Catalogue of Microorganisms (GCM) 10K type strain sequencing project: providing services to taxonomists for standard genome sequencing and annotation.</title>
        <authorList>
            <consortium name="The Broad Institute Genomics Platform"/>
            <consortium name="The Broad Institute Genome Sequencing Center for Infectious Disease"/>
            <person name="Wu L."/>
            <person name="Ma J."/>
        </authorList>
    </citation>
    <scope>NUCLEOTIDE SEQUENCE [LARGE SCALE GENOMIC DNA]</scope>
    <source>
        <strain evidence="2">KCTC 52606</strain>
    </source>
</reference>
<gene>
    <name evidence="1" type="ORF">ACFODK_06780</name>
</gene>
<proteinExistence type="predicted"/>
<evidence type="ECO:0000313" key="2">
    <source>
        <dbReference type="Proteomes" id="UP001595378"/>
    </source>
</evidence>
<sequence>MRLELTTIGDLRQIMAEEVAAAEQAVSGAVAEATGGLKDELRAQVTGAGLGTRLARTWRGQVWPKGEASLGAAGLVWSKAPLIIRGHAEGALIRARHATFLAIPTEAARAMRAGGRRLTPRLWEQRMGQPLRFVPGRAGRPALLVGENLRARSGRRGGYARASTTAMRTGHGLVSVVLFVLVPQVRLSKRLDVGGAAERWIARLEDRIVRRWN</sequence>